<evidence type="ECO:0000313" key="1">
    <source>
        <dbReference type="EMBL" id="KAJ3526519.1"/>
    </source>
</evidence>
<accession>A0ACC1RVC0</accession>
<gene>
    <name evidence="1" type="ORF">NM688_g8252</name>
</gene>
<proteinExistence type="predicted"/>
<comment type="caution">
    <text evidence="1">The sequence shown here is derived from an EMBL/GenBank/DDBJ whole genome shotgun (WGS) entry which is preliminary data.</text>
</comment>
<dbReference type="EMBL" id="JANHOG010002159">
    <property type="protein sequence ID" value="KAJ3526519.1"/>
    <property type="molecule type" value="Genomic_DNA"/>
</dbReference>
<protein>
    <submittedName>
        <fullName evidence="1">Uncharacterized protein</fullName>
    </submittedName>
</protein>
<reference evidence="1" key="1">
    <citation type="submission" date="2022-07" db="EMBL/GenBank/DDBJ databases">
        <title>Genome Sequence of Phlebia brevispora.</title>
        <authorList>
            <person name="Buettner E."/>
        </authorList>
    </citation>
    <scope>NUCLEOTIDE SEQUENCE</scope>
    <source>
        <strain evidence="1">MPL23</strain>
    </source>
</reference>
<sequence>MPQPISIPPLIPLPKDNQQSNGDAKDDIFATLFSPATPRPSPATSPPPGDSGRPKYGQRHSRTSSTDSEFGSFVSVPSQEDPLSQFVSASDSVPFTPLQNFEFFEGAKAAQDKNKQGVLDELLNHEADPLYFLRSATPKNPQPDFNVPTLVPLEPPEFDTTHDADSTASADTSGMLPEQPLIPIETNPLPLKPAQDKDNREVLDEALHVESDQLHLLRSGVFPFLLSAIFTEMSYPRASHAQEYTV</sequence>
<evidence type="ECO:0000313" key="2">
    <source>
        <dbReference type="Proteomes" id="UP001148662"/>
    </source>
</evidence>
<organism evidence="1 2">
    <name type="scientific">Phlebia brevispora</name>
    <dbReference type="NCBI Taxonomy" id="194682"/>
    <lineage>
        <taxon>Eukaryota</taxon>
        <taxon>Fungi</taxon>
        <taxon>Dikarya</taxon>
        <taxon>Basidiomycota</taxon>
        <taxon>Agaricomycotina</taxon>
        <taxon>Agaricomycetes</taxon>
        <taxon>Polyporales</taxon>
        <taxon>Meruliaceae</taxon>
        <taxon>Phlebia</taxon>
    </lineage>
</organism>
<name>A0ACC1RVC0_9APHY</name>
<keyword evidence="2" id="KW-1185">Reference proteome</keyword>
<dbReference type="Proteomes" id="UP001148662">
    <property type="component" value="Unassembled WGS sequence"/>
</dbReference>